<evidence type="ECO:0000256" key="1">
    <source>
        <dbReference type="SAM" id="Phobius"/>
    </source>
</evidence>
<evidence type="ECO:0000313" key="2">
    <source>
        <dbReference type="EMBL" id="MBX43101.1"/>
    </source>
</evidence>
<keyword evidence="1" id="KW-0812">Transmembrane</keyword>
<reference evidence="2" key="1">
    <citation type="submission" date="2018-02" db="EMBL/GenBank/DDBJ databases">
        <title>Rhizophora mucronata_Transcriptome.</title>
        <authorList>
            <person name="Meera S.P."/>
            <person name="Sreeshan A."/>
            <person name="Augustine A."/>
        </authorList>
    </citation>
    <scope>NUCLEOTIDE SEQUENCE</scope>
    <source>
        <tissue evidence="2">Leaf</tissue>
    </source>
</reference>
<sequence length="53" mass="6112">MPYPVPFVLFIFLMLQLFAELFWYLCPDVCSIFSPVDCLVGFSEGAFFLTFSC</sequence>
<dbReference type="EMBL" id="GGEC01062617">
    <property type="protein sequence ID" value="MBX43101.1"/>
    <property type="molecule type" value="Transcribed_RNA"/>
</dbReference>
<keyword evidence="1" id="KW-1133">Transmembrane helix</keyword>
<dbReference type="AlphaFoldDB" id="A0A2P2NKR4"/>
<feature type="transmembrane region" description="Helical" evidence="1">
    <location>
        <begin position="7"/>
        <end position="25"/>
    </location>
</feature>
<name>A0A2P2NKR4_RHIMU</name>
<accession>A0A2P2NKR4</accession>
<organism evidence="2">
    <name type="scientific">Rhizophora mucronata</name>
    <name type="common">Asiatic mangrove</name>
    <dbReference type="NCBI Taxonomy" id="61149"/>
    <lineage>
        <taxon>Eukaryota</taxon>
        <taxon>Viridiplantae</taxon>
        <taxon>Streptophyta</taxon>
        <taxon>Embryophyta</taxon>
        <taxon>Tracheophyta</taxon>
        <taxon>Spermatophyta</taxon>
        <taxon>Magnoliopsida</taxon>
        <taxon>eudicotyledons</taxon>
        <taxon>Gunneridae</taxon>
        <taxon>Pentapetalae</taxon>
        <taxon>rosids</taxon>
        <taxon>fabids</taxon>
        <taxon>Malpighiales</taxon>
        <taxon>Rhizophoraceae</taxon>
        <taxon>Rhizophora</taxon>
    </lineage>
</organism>
<proteinExistence type="predicted"/>
<keyword evidence="1" id="KW-0472">Membrane</keyword>
<protein>
    <submittedName>
        <fullName evidence="2">Uncharacterized protein</fullName>
    </submittedName>
</protein>